<comment type="caution">
    <text evidence="1">The sequence shown here is derived from an EMBL/GenBank/DDBJ whole genome shotgun (WGS) entry which is preliminary data.</text>
</comment>
<evidence type="ECO:0000313" key="2">
    <source>
        <dbReference type="Proteomes" id="UP001145114"/>
    </source>
</evidence>
<dbReference type="EC" id="3.4.25.1" evidence="1"/>
<keyword evidence="1" id="KW-0647">Proteasome</keyword>
<keyword evidence="1" id="KW-0378">Hydrolase</keyword>
<protein>
    <submittedName>
        <fullName evidence="1">Proteasome subunit YC7alpha/Y8 (Protease yscE subunit 7)</fullName>
        <ecNumber evidence="1">3.4.25.1</ecNumber>
    </submittedName>
</protein>
<accession>A0ACC1HEM4</accession>
<keyword evidence="2" id="KW-1185">Reference proteome</keyword>
<name>A0ACC1HEM4_9FUNG</name>
<feature type="non-terminal residue" evidence="1">
    <location>
        <position position="91"/>
    </location>
</feature>
<proteinExistence type="predicted"/>
<dbReference type="Proteomes" id="UP001145114">
    <property type="component" value="Unassembled WGS sequence"/>
</dbReference>
<reference evidence="1" key="1">
    <citation type="submission" date="2022-06" db="EMBL/GenBank/DDBJ databases">
        <title>Phylogenomic reconstructions and comparative analyses of Kickxellomycotina fungi.</title>
        <authorList>
            <person name="Reynolds N.K."/>
            <person name="Stajich J.E."/>
            <person name="Barry K."/>
            <person name="Grigoriev I.V."/>
            <person name="Crous P."/>
            <person name="Smith M.E."/>
        </authorList>
    </citation>
    <scope>NUCLEOTIDE SEQUENCE</scope>
    <source>
        <strain evidence="1">RSA 2271</strain>
    </source>
</reference>
<sequence>MSAQGSEVGYDRYLTVFSPEGKLYQVEYAYKAIQNSDVTSIGVRGKHSAVIVAQRKIKDKLYDASTVTRLFRITPTIACVVNGFIADARSQ</sequence>
<dbReference type="EMBL" id="JAMZIH010005518">
    <property type="protein sequence ID" value="KAJ1675050.1"/>
    <property type="molecule type" value="Genomic_DNA"/>
</dbReference>
<evidence type="ECO:0000313" key="1">
    <source>
        <dbReference type="EMBL" id="KAJ1675050.1"/>
    </source>
</evidence>
<gene>
    <name evidence="1" type="primary">SCL1_1</name>
    <name evidence="1" type="ORF">EV182_002031</name>
</gene>
<organism evidence="1 2">
    <name type="scientific">Spiromyces aspiralis</name>
    <dbReference type="NCBI Taxonomy" id="68401"/>
    <lineage>
        <taxon>Eukaryota</taxon>
        <taxon>Fungi</taxon>
        <taxon>Fungi incertae sedis</taxon>
        <taxon>Zoopagomycota</taxon>
        <taxon>Kickxellomycotina</taxon>
        <taxon>Kickxellomycetes</taxon>
        <taxon>Kickxellales</taxon>
        <taxon>Kickxellaceae</taxon>
        <taxon>Spiromyces</taxon>
    </lineage>
</organism>